<accession>A0A5B8Y9R1</accession>
<reference evidence="1 2" key="1">
    <citation type="submission" date="2019-06" db="EMBL/GenBank/DDBJ databases">
        <title>Persicimonas caeni gen. nov., sp. nov., a predatory bacterium isolated from solar saltern.</title>
        <authorList>
            <person name="Wang S."/>
        </authorList>
    </citation>
    <scope>NUCLEOTIDE SEQUENCE [LARGE SCALE GENOMIC DNA]</scope>
    <source>
        <strain evidence="1 2">YN101</strain>
    </source>
</reference>
<organism evidence="1 2">
    <name type="scientific">Persicimonas caeni</name>
    <dbReference type="NCBI Taxonomy" id="2292766"/>
    <lineage>
        <taxon>Bacteria</taxon>
        <taxon>Deltaproteobacteria</taxon>
        <taxon>Bradymonadales</taxon>
        <taxon>Bradymonadaceae</taxon>
        <taxon>Persicimonas</taxon>
    </lineage>
</organism>
<evidence type="ECO:0000313" key="1">
    <source>
        <dbReference type="EMBL" id="QDG52796.1"/>
    </source>
</evidence>
<sequence>MVDEREILPNTAIKSATLEGEAEAAYVERLYRILRGARLNLYYPDSRKLQTHVRCMSPQVHRGLYDGIAINLDSGLPTYREWTRVQTDVSIADEQLHKLGARRELERKARRSDEPIHQKLLKKHQYYSDIRGKELSPLGNMDVALRRVEHEKNTAYFHVVLDKLDASGLFVRYSIDLAQTSGAWNKQVVRLDEETAEHTEEFQSLIYKFTSLDSEFTFAKLAGLGGLSVERVAKGTVGPIYLAREQAPAALSHLFDGDDAFVAMFALDMVANDIAEDRDNDPLDVAMTEKMSPEAKQTFHTARERLGVRTFRDRKFVVPRRMVPAVREFCEAQGTKNIVYGV</sequence>
<proteinExistence type="predicted"/>
<dbReference type="Proteomes" id="UP000315995">
    <property type="component" value="Chromosome"/>
</dbReference>
<gene>
    <name evidence="1" type="ORF">FIV42_19220</name>
</gene>
<name>A0A4Y6PWW2_PERCE</name>
<dbReference type="RefSeq" id="WP_141199259.1">
    <property type="nucleotide sequence ID" value="NZ_CP041186.1"/>
</dbReference>
<accession>A0A4Y6PWW2</accession>
<dbReference type="EMBL" id="CP041186">
    <property type="protein sequence ID" value="QDG52796.1"/>
    <property type="molecule type" value="Genomic_DNA"/>
</dbReference>
<dbReference type="OrthoDB" id="5525661at2"/>
<evidence type="ECO:0000313" key="2">
    <source>
        <dbReference type="Proteomes" id="UP000315995"/>
    </source>
</evidence>
<keyword evidence="2" id="KW-1185">Reference proteome</keyword>
<protein>
    <submittedName>
        <fullName evidence="1">Uncharacterized protein</fullName>
    </submittedName>
</protein>
<dbReference type="AlphaFoldDB" id="A0A4Y6PWW2"/>